<reference evidence="1 2" key="1">
    <citation type="submission" date="2024-06" db="EMBL/GenBank/DDBJ databases">
        <title>A chromosome level genome sequence of Diviner's sage (Salvia divinorum).</title>
        <authorList>
            <person name="Ford S.A."/>
            <person name="Ro D.-K."/>
            <person name="Ness R.W."/>
            <person name="Phillips M.A."/>
        </authorList>
    </citation>
    <scope>NUCLEOTIDE SEQUENCE [LARGE SCALE GENOMIC DNA]</scope>
    <source>
        <strain evidence="1">SAF-2024a</strain>
        <tissue evidence="1">Leaf</tissue>
    </source>
</reference>
<dbReference type="Proteomes" id="UP001567538">
    <property type="component" value="Unassembled WGS sequence"/>
</dbReference>
<evidence type="ECO:0000313" key="1">
    <source>
        <dbReference type="EMBL" id="KAL1567877.1"/>
    </source>
</evidence>
<sequence length="84" mass="9465">MMQIFLVGTPYCTDSVTFPLMLLAEFVEDTGSATCPRIFYICTLSIFRRYNITGEISSFVLDEYSTCIYRQTNGLVAQGSIIIN</sequence>
<comment type="caution">
    <text evidence="1">The sequence shown here is derived from an EMBL/GenBank/DDBJ whole genome shotgun (WGS) entry which is preliminary data.</text>
</comment>
<protein>
    <submittedName>
        <fullName evidence="1">Uncharacterized protein</fullName>
    </submittedName>
</protein>
<dbReference type="AlphaFoldDB" id="A0ABD1IGP0"/>
<accession>A0ABD1IGP0</accession>
<evidence type="ECO:0000313" key="2">
    <source>
        <dbReference type="Proteomes" id="UP001567538"/>
    </source>
</evidence>
<proteinExistence type="predicted"/>
<organism evidence="1 2">
    <name type="scientific">Salvia divinorum</name>
    <name type="common">Maria pastora</name>
    <name type="synonym">Diviner's sage</name>
    <dbReference type="NCBI Taxonomy" id="28513"/>
    <lineage>
        <taxon>Eukaryota</taxon>
        <taxon>Viridiplantae</taxon>
        <taxon>Streptophyta</taxon>
        <taxon>Embryophyta</taxon>
        <taxon>Tracheophyta</taxon>
        <taxon>Spermatophyta</taxon>
        <taxon>Magnoliopsida</taxon>
        <taxon>eudicotyledons</taxon>
        <taxon>Gunneridae</taxon>
        <taxon>Pentapetalae</taxon>
        <taxon>asterids</taxon>
        <taxon>lamiids</taxon>
        <taxon>Lamiales</taxon>
        <taxon>Lamiaceae</taxon>
        <taxon>Nepetoideae</taxon>
        <taxon>Mentheae</taxon>
        <taxon>Salviinae</taxon>
        <taxon>Salvia</taxon>
        <taxon>Salvia subgen. Calosphace</taxon>
    </lineage>
</organism>
<keyword evidence="2" id="KW-1185">Reference proteome</keyword>
<dbReference type="EMBL" id="JBEAFC010000002">
    <property type="protein sequence ID" value="KAL1567877.1"/>
    <property type="molecule type" value="Genomic_DNA"/>
</dbReference>
<gene>
    <name evidence="1" type="ORF">AAHA92_03304</name>
</gene>
<name>A0ABD1IGP0_SALDI</name>